<sequence length="117" mass="13779">MCMRWKKVRFIQKIENLQGRIAITTDMWTSTNQKKGFMAITCHYIHDWCLQSKILRFVYVPCPHTIGCGKLLTKMKVCNLPQIIMQLFLMITTQTVKLDGEYMINDGSMRKLELKFV</sequence>
<dbReference type="PANTHER" id="PTHR46481">
    <property type="entry name" value="ZINC FINGER BED DOMAIN-CONTAINING PROTEIN 4"/>
    <property type="match status" value="1"/>
</dbReference>
<organism evidence="1 2">
    <name type="scientific">Lactuca saligna</name>
    <name type="common">Willowleaf lettuce</name>
    <dbReference type="NCBI Taxonomy" id="75948"/>
    <lineage>
        <taxon>Eukaryota</taxon>
        <taxon>Viridiplantae</taxon>
        <taxon>Streptophyta</taxon>
        <taxon>Embryophyta</taxon>
        <taxon>Tracheophyta</taxon>
        <taxon>Spermatophyta</taxon>
        <taxon>Magnoliopsida</taxon>
        <taxon>eudicotyledons</taxon>
        <taxon>Gunneridae</taxon>
        <taxon>Pentapetalae</taxon>
        <taxon>asterids</taxon>
        <taxon>campanulids</taxon>
        <taxon>Asterales</taxon>
        <taxon>Asteraceae</taxon>
        <taxon>Cichorioideae</taxon>
        <taxon>Cichorieae</taxon>
        <taxon>Lactucinae</taxon>
        <taxon>Lactuca</taxon>
    </lineage>
</organism>
<keyword evidence="2" id="KW-1185">Reference proteome</keyword>
<dbReference type="InterPro" id="IPR012337">
    <property type="entry name" value="RNaseH-like_sf"/>
</dbReference>
<reference evidence="1" key="1">
    <citation type="submission" date="2023-04" db="EMBL/GenBank/DDBJ databases">
        <authorList>
            <person name="Vijverberg K."/>
            <person name="Xiong W."/>
            <person name="Schranz E."/>
        </authorList>
    </citation>
    <scope>NUCLEOTIDE SEQUENCE</scope>
</reference>
<gene>
    <name evidence="1" type="ORF">LSALG_LOCUS28004</name>
</gene>
<evidence type="ECO:0000313" key="1">
    <source>
        <dbReference type="EMBL" id="CAI9288729.1"/>
    </source>
</evidence>
<name>A0AA36EA29_LACSI</name>
<dbReference type="InterPro" id="IPR052035">
    <property type="entry name" value="ZnF_BED_domain_contain"/>
</dbReference>
<evidence type="ECO:0000313" key="2">
    <source>
        <dbReference type="Proteomes" id="UP001177003"/>
    </source>
</evidence>
<proteinExistence type="predicted"/>
<protein>
    <submittedName>
        <fullName evidence="1">Uncharacterized protein</fullName>
    </submittedName>
</protein>
<dbReference type="PANTHER" id="PTHR46481:SF11">
    <property type="entry name" value="ZINC FINGER BED DOMAIN-CONTAINING PROTEIN RICESLEEPER 2-LIKE"/>
    <property type="match status" value="1"/>
</dbReference>
<dbReference type="SUPFAM" id="SSF53098">
    <property type="entry name" value="Ribonuclease H-like"/>
    <property type="match status" value="1"/>
</dbReference>
<accession>A0AA36EA29</accession>
<dbReference type="EMBL" id="OX465082">
    <property type="protein sequence ID" value="CAI9288729.1"/>
    <property type="molecule type" value="Genomic_DNA"/>
</dbReference>
<dbReference type="AlphaFoldDB" id="A0AA36EA29"/>
<dbReference type="Proteomes" id="UP001177003">
    <property type="component" value="Chromosome 6"/>
</dbReference>